<keyword evidence="1" id="KW-0472">Membrane</keyword>
<gene>
    <name evidence="3" type="ORF">V3330_03595</name>
</gene>
<organism evidence="3 4">
    <name type="scientific">Elongatibacter sediminis</name>
    <dbReference type="NCBI Taxonomy" id="3119006"/>
    <lineage>
        <taxon>Bacteria</taxon>
        <taxon>Pseudomonadati</taxon>
        <taxon>Pseudomonadota</taxon>
        <taxon>Gammaproteobacteria</taxon>
        <taxon>Chromatiales</taxon>
        <taxon>Wenzhouxiangellaceae</taxon>
        <taxon>Elongatibacter</taxon>
    </lineage>
</organism>
<dbReference type="Pfam" id="PF17820">
    <property type="entry name" value="PDZ_6"/>
    <property type="match status" value="1"/>
</dbReference>
<dbReference type="InterPro" id="IPR036034">
    <property type="entry name" value="PDZ_sf"/>
</dbReference>
<dbReference type="RefSeq" id="WP_354694025.1">
    <property type="nucleotide sequence ID" value="NZ_JAZHOG010000002.1"/>
</dbReference>
<keyword evidence="1" id="KW-0812">Transmembrane</keyword>
<protein>
    <submittedName>
        <fullName evidence="3">PDZ domain-containing protein</fullName>
    </submittedName>
</protein>
<reference evidence="3 4" key="1">
    <citation type="submission" date="2024-02" db="EMBL/GenBank/DDBJ databases">
        <title>A novel Wenzhouxiangellaceae bacterium, isolated from coastal sediments.</title>
        <authorList>
            <person name="Du Z.-J."/>
            <person name="Ye Y.-Q."/>
            <person name="Zhang X.-Y."/>
        </authorList>
    </citation>
    <scope>NUCLEOTIDE SEQUENCE [LARGE SCALE GENOMIC DNA]</scope>
    <source>
        <strain evidence="3 4">CH-27</strain>
    </source>
</reference>
<keyword evidence="1" id="KW-1133">Transmembrane helix</keyword>
<dbReference type="AlphaFoldDB" id="A0AAW9RF51"/>
<feature type="transmembrane region" description="Helical" evidence="1">
    <location>
        <begin position="208"/>
        <end position="229"/>
    </location>
</feature>
<proteinExistence type="predicted"/>
<dbReference type="Gene3D" id="2.30.42.10">
    <property type="match status" value="1"/>
</dbReference>
<dbReference type="Proteomes" id="UP001359886">
    <property type="component" value="Unassembled WGS sequence"/>
</dbReference>
<dbReference type="InterPro" id="IPR001478">
    <property type="entry name" value="PDZ"/>
</dbReference>
<feature type="transmembrane region" description="Helical" evidence="1">
    <location>
        <begin position="119"/>
        <end position="139"/>
    </location>
</feature>
<feature type="domain" description="PDZ" evidence="2">
    <location>
        <begin position="34"/>
        <end position="100"/>
    </location>
</feature>
<sequence length="336" mass="36483">MQETRKEGWLLPILLAALVIGWSVMGWCDLSQATQAGFETDGDNTIVRVLPDSPASSSGLLRGDVITRVGNISAENAAALARLPRARPGEVRNYTVLRDGEAQTVAVRFGPLLPRTLSLSRASSIIGLCFLLFPLLAWYRRPAEATRVLTVMGVGLSFAFIGGPYIAEAGLRSVVLTVTTLFMLSGVAAMAQFLLVFPRRRPWLERAYGKFLLYLPAVVLWALLAYRLLFTPTATSALNTVTNLMAGVVVGGYFLLALFLVLRNYSRTDRAQRRALALNGMLWGTVFGLLPATVAQLVTAFSPQSVLPGQDFYFVSLALIPLSWSRSASRGDANLA</sequence>
<name>A0AAW9RF51_9GAMM</name>
<accession>A0AAW9RF51</accession>
<keyword evidence="4" id="KW-1185">Reference proteome</keyword>
<evidence type="ECO:0000256" key="1">
    <source>
        <dbReference type="SAM" id="Phobius"/>
    </source>
</evidence>
<feature type="transmembrane region" description="Helical" evidence="1">
    <location>
        <begin position="148"/>
        <end position="167"/>
    </location>
</feature>
<comment type="caution">
    <text evidence="3">The sequence shown here is derived from an EMBL/GenBank/DDBJ whole genome shotgun (WGS) entry which is preliminary data.</text>
</comment>
<dbReference type="EMBL" id="JAZHOG010000002">
    <property type="protein sequence ID" value="MEJ8566703.1"/>
    <property type="molecule type" value="Genomic_DNA"/>
</dbReference>
<feature type="transmembrane region" description="Helical" evidence="1">
    <location>
        <begin position="241"/>
        <end position="262"/>
    </location>
</feature>
<feature type="transmembrane region" description="Helical" evidence="1">
    <location>
        <begin position="282"/>
        <end position="301"/>
    </location>
</feature>
<feature type="transmembrane region" description="Helical" evidence="1">
    <location>
        <begin position="173"/>
        <end position="196"/>
    </location>
</feature>
<dbReference type="SUPFAM" id="SSF50156">
    <property type="entry name" value="PDZ domain-like"/>
    <property type="match status" value="1"/>
</dbReference>
<dbReference type="InterPro" id="IPR041489">
    <property type="entry name" value="PDZ_6"/>
</dbReference>
<dbReference type="SMART" id="SM00228">
    <property type="entry name" value="PDZ"/>
    <property type="match status" value="1"/>
</dbReference>
<evidence type="ECO:0000313" key="3">
    <source>
        <dbReference type="EMBL" id="MEJ8566703.1"/>
    </source>
</evidence>
<evidence type="ECO:0000259" key="2">
    <source>
        <dbReference type="SMART" id="SM00228"/>
    </source>
</evidence>
<evidence type="ECO:0000313" key="4">
    <source>
        <dbReference type="Proteomes" id="UP001359886"/>
    </source>
</evidence>